<proteinExistence type="predicted"/>
<reference evidence="1 2" key="1">
    <citation type="journal article" date="2015" name="Genome Announc.">
        <title>Expanding the biotechnology potential of lactobacilli through comparative genomics of 213 strains and associated genera.</title>
        <authorList>
            <person name="Sun Z."/>
            <person name="Harris H.M."/>
            <person name="McCann A."/>
            <person name="Guo C."/>
            <person name="Argimon S."/>
            <person name="Zhang W."/>
            <person name="Yang X."/>
            <person name="Jeffery I.B."/>
            <person name="Cooney J.C."/>
            <person name="Kagawa T.F."/>
            <person name="Liu W."/>
            <person name="Song Y."/>
            <person name="Salvetti E."/>
            <person name="Wrobel A."/>
            <person name="Rasinkangas P."/>
            <person name="Parkhill J."/>
            <person name="Rea M.C."/>
            <person name="O'Sullivan O."/>
            <person name="Ritari J."/>
            <person name="Douillard F.P."/>
            <person name="Paul Ross R."/>
            <person name="Yang R."/>
            <person name="Briner A.E."/>
            <person name="Felis G.E."/>
            <person name="de Vos W.M."/>
            <person name="Barrangou R."/>
            <person name="Klaenhammer T.R."/>
            <person name="Caufield P.W."/>
            <person name="Cui Y."/>
            <person name="Zhang H."/>
            <person name="O'Toole P.W."/>
        </authorList>
    </citation>
    <scope>NUCLEOTIDE SEQUENCE [LARGE SCALE GENOMIC DNA]</scope>
    <source>
        <strain evidence="1 2">JCM 15530</strain>
    </source>
</reference>
<keyword evidence="2" id="KW-1185">Reference proteome</keyword>
<accession>A0A0R1HXE4</accession>
<comment type="caution">
    <text evidence="1">The sequence shown here is derived from an EMBL/GenBank/DDBJ whole genome shotgun (WGS) entry which is preliminary data.</text>
</comment>
<organism evidence="1 2">
    <name type="scientific">Secundilactobacillus kimchicus JCM 15530</name>
    <dbReference type="NCBI Taxonomy" id="1302272"/>
    <lineage>
        <taxon>Bacteria</taxon>
        <taxon>Bacillati</taxon>
        <taxon>Bacillota</taxon>
        <taxon>Bacilli</taxon>
        <taxon>Lactobacillales</taxon>
        <taxon>Lactobacillaceae</taxon>
        <taxon>Secundilactobacillus</taxon>
    </lineage>
</organism>
<sequence>MVKRYRRILVTINHPDSTEAMILRDILYVHADREPNRSAYGSLYVRKNFAKYNRATTFTLEDKDGQRMTFNTDEYQLGRVMFNKKFVSAPLADLNH</sequence>
<name>A0A0R1HXE4_9LACO</name>
<dbReference type="PATRIC" id="fig|1302272.5.peg.1692"/>
<dbReference type="AlphaFoldDB" id="A0A0R1HXE4"/>
<evidence type="ECO:0000313" key="2">
    <source>
        <dbReference type="Proteomes" id="UP000050911"/>
    </source>
</evidence>
<gene>
    <name evidence="1" type="ORF">FC96_GL001675</name>
</gene>
<evidence type="ECO:0000313" key="1">
    <source>
        <dbReference type="EMBL" id="KRK48564.1"/>
    </source>
</evidence>
<dbReference type="RefSeq" id="WP_056942354.1">
    <property type="nucleotide sequence ID" value="NZ_AZCX01000003.1"/>
</dbReference>
<dbReference type="Proteomes" id="UP000050911">
    <property type="component" value="Unassembled WGS sequence"/>
</dbReference>
<dbReference type="EMBL" id="AZCX01000003">
    <property type="protein sequence ID" value="KRK48564.1"/>
    <property type="molecule type" value="Genomic_DNA"/>
</dbReference>
<protein>
    <submittedName>
        <fullName evidence="1">Uncharacterized protein</fullName>
    </submittedName>
</protein>